<name>A0A3P8TJQ2_AMPPE</name>
<evidence type="ECO:0000256" key="8">
    <source>
        <dbReference type="ARBA" id="ARBA00023242"/>
    </source>
</evidence>
<accession>A0A3P8TJQ2</accession>
<dbReference type="GO" id="GO:1990837">
    <property type="term" value="F:sequence-specific double-stranded DNA binding"/>
    <property type="evidence" value="ECO:0007669"/>
    <property type="project" value="UniProtKB-ARBA"/>
</dbReference>
<keyword evidence="2" id="KW-0479">Metal-binding</keyword>
<evidence type="ECO:0000256" key="6">
    <source>
        <dbReference type="ARBA" id="ARBA00023015"/>
    </source>
</evidence>
<feature type="domain" description="C2H2-type" evidence="12">
    <location>
        <begin position="596"/>
        <end position="623"/>
    </location>
</feature>
<feature type="compositionally biased region" description="Basic and acidic residues" evidence="11">
    <location>
        <begin position="303"/>
        <end position="312"/>
    </location>
</feature>
<feature type="domain" description="C2H2-type" evidence="12">
    <location>
        <begin position="540"/>
        <end position="567"/>
    </location>
</feature>
<comment type="subcellular location">
    <subcellularLocation>
        <location evidence="1">Nucleus</location>
    </subcellularLocation>
</comment>
<feature type="domain" description="C2H2-type" evidence="12">
    <location>
        <begin position="386"/>
        <end position="413"/>
    </location>
</feature>
<feature type="domain" description="C2H2-type" evidence="12">
    <location>
        <begin position="414"/>
        <end position="441"/>
    </location>
</feature>
<dbReference type="InterPro" id="IPR036236">
    <property type="entry name" value="Znf_C2H2_sf"/>
</dbReference>
<dbReference type="GeneTree" id="ENSGT00950000183052"/>
<feature type="region of interest" description="Disordered" evidence="11">
    <location>
        <begin position="235"/>
        <end position="312"/>
    </location>
</feature>
<proteinExistence type="predicted"/>
<evidence type="ECO:0000313" key="13">
    <source>
        <dbReference type="Ensembl" id="ENSAPEP00000024841.1"/>
    </source>
</evidence>
<evidence type="ECO:0000256" key="4">
    <source>
        <dbReference type="ARBA" id="ARBA00022771"/>
    </source>
</evidence>
<feature type="domain" description="C2H2-type" evidence="12">
    <location>
        <begin position="568"/>
        <end position="595"/>
    </location>
</feature>
<dbReference type="Proteomes" id="UP000265080">
    <property type="component" value="Chromosome 23"/>
</dbReference>
<dbReference type="PROSITE" id="PS50157">
    <property type="entry name" value="ZINC_FINGER_C2H2_2"/>
    <property type="match status" value="9"/>
</dbReference>
<dbReference type="PANTHER" id="PTHR24406">
    <property type="entry name" value="TRANSCRIPTIONAL REPRESSOR CTCFL-RELATED"/>
    <property type="match status" value="1"/>
</dbReference>
<feature type="compositionally biased region" description="Acidic residues" evidence="11">
    <location>
        <begin position="78"/>
        <end position="89"/>
    </location>
</feature>
<evidence type="ECO:0000256" key="3">
    <source>
        <dbReference type="ARBA" id="ARBA00022737"/>
    </source>
</evidence>
<evidence type="ECO:0000256" key="5">
    <source>
        <dbReference type="ARBA" id="ARBA00022833"/>
    </source>
</evidence>
<feature type="domain" description="C2H2-type" evidence="12">
    <location>
        <begin position="512"/>
        <end position="539"/>
    </location>
</feature>
<feature type="region of interest" description="Disordered" evidence="11">
    <location>
        <begin position="75"/>
        <end position="115"/>
    </location>
</feature>
<feature type="compositionally biased region" description="Polar residues" evidence="11">
    <location>
        <begin position="235"/>
        <end position="263"/>
    </location>
</feature>
<evidence type="ECO:0000256" key="2">
    <source>
        <dbReference type="ARBA" id="ARBA00022723"/>
    </source>
</evidence>
<keyword evidence="10" id="KW-0175">Coiled coil</keyword>
<feature type="domain" description="C2H2-type" evidence="12">
    <location>
        <begin position="624"/>
        <end position="651"/>
    </location>
</feature>
<dbReference type="GO" id="GO:0005634">
    <property type="term" value="C:nucleus"/>
    <property type="evidence" value="ECO:0007669"/>
    <property type="project" value="UniProtKB-SubCell"/>
</dbReference>
<dbReference type="GO" id="GO:0006357">
    <property type="term" value="P:regulation of transcription by RNA polymerase II"/>
    <property type="evidence" value="ECO:0007669"/>
    <property type="project" value="UniProtKB-ARBA"/>
</dbReference>
<keyword evidence="3" id="KW-0677">Repeat</keyword>
<dbReference type="InterPro" id="IPR050888">
    <property type="entry name" value="ZnF_C2H2-type_TF"/>
</dbReference>
<keyword evidence="6" id="KW-0805">Transcription regulation</keyword>
<dbReference type="Pfam" id="PF00096">
    <property type="entry name" value="zf-C2H2"/>
    <property type="match status" value="6"/>
</dbReference>
<dbReference type="SMART" id="SM00355">
    <property type="entry name" value="ZnF_C2H2"/>
    <property type="match status" value="11"/>
</dbReference>
<evidence type="ECO:0000256" key="1">
    <source>
        <dbReference type="ARBA" id="ARBA00004123"/>
    </source>
</evidence>
<keyword evidence="14" id="KW-1185">Reference proteome</keyword>
<evidence type="ECO:0000256" key="9">
    <source>
        <dbReference type="PROSITE-ProRule" id="PRU00042"/>
    </source>
</evidence>
<evidence type="ECO:0000313" key="14">
    <source>
        <dbReference type="Proteomes" id="UP000265080"/>
    </source>
</evidence>
<dbReference type="InterPro" id="IPR013087">
    <property type="entry name" value="Znf_C2H2_type"/>
</dbReference>
<feature type="coiled-coil region" evidence="10">
    <location>
        <begin position="27"/>
        <end position="54"/>
    </location>
</feature>
<evidence type="ECO:0000256" key="7">
    <source>
        <dbReference type="ARBA" id="ARBA00023163"/>
    </source>
</evidence>
<keyword evidence="5" id="KW-0862">Zinc</keyword>
<evidence type="ECO:0000256" key="10">
    <source>
        <dbReference type="SAM" id="Coils"/>
    </source>
</evidence>
<dbReference type="Ensembl" id="ENSAPET00000025492.1">
    <property type="protein sequence ID" value="ENSAPEP00000024841.1"/>
    <property type="gene ID" value="ENSAPEG00000017665.1"/>
</dbReference>
<feature type="compositionally biased region" description="Acidic residues" evidence="11">
    <location>
        <begin position="288"/>
        <end position="302"/>
    </location>
</feature>
<protein>
    <recommendedName>
        <fullName evidence="12">C2H2-type domain-containing protein</fullName>
    </recommendedName>
</protein>
<reference evidence="13" key="2">
    <citation type="submission" date="2025-08" db="UniProtKB">
        <authorList>
            <consortium name="Ensembl"/>
        </authorList>
    </citation>
    <scope>IDENTIFICATION</scope>
</reference>
<dbReference type="STRING" id="161767.ENSAPEP00000024841"/>
<evidence type="ECO:0000259" key="12">
    <source>
        <dbReference type="PROSITE" id="PS50157"/>
    </source>
</evidence>
<feature type="domain" description="C2H2-type" evidence="12">
    <location>
        <begin position="455"/>
        <end position="482"/>
    </location>
</feature>
<evidence type="ECO:0000256" key="11">
    <source>
        <dbReference type="SAM" id="MobiDB-lite"/>
    </source>
</evidence>
<feature type="compositionally biased region" description="Basic and acidic residues" evidence="11">
    <location>
        <begin position="104"/>
        <end position="115"/>
    </location>
</feature>
<dbReference type="PROSITE" id="PS00028">
    <property type="entry name" value="ZINC_FINGER_C2H2_1"/>
    <property type="match status" value="9"/>
</dbReference>
<organism evidence="13 14">
    <name type="scientific">Amphiprion percula</name>
    <name type="common">Orange clownfish</name>
    <name type="synonym">Lutjanus percula</name>
    <dbReference type="NCBI Taxonomy" id="161767"/>
    <lineage>
        <taxon>Eukaryota</taxon>
        <taxon>Metazoa</taxon>
        <taxon>Chordata</taxon>
        <taxon>Craniata</taxon>
        <taxon>Vertebrata</taxon>
        <taxon>Euteleostomi</taxon>
        <taxon>Actinopterygii</taxon>
        <taxon>Neopterygii</taxon>
        <taxon>Teleostei</taxon>
        <taxon>Neoteleostei</taxon>
        <taxon>Acanthomorphata</taxon>
        <taxon>Ovalentaria</taxon>
        <taxon>Pomacentridae</taxon>
        <taxon>Amphiprion</taxon>
    </lineage>
</organism>
<feature type="compositionally biased region" description="Acidic residues" evidence="11">
    <location>
        <begin position="269"/>
        <end position="279"/>
    </location>
</feature>
<dbReference type="FunFam" id="3.30.160.60:FF:001289">
    <property type="entry name" value="Zinc finger protein 574"/>
    <property type="match status" value="1"/>
</dbReference>
<dbReference type="SUPFAM" id="SSF57667">
    <property type="entry name" value="beta-beta-alpha zinc fingers"/>
    <property type="match status" value="5"/>
</dbReference>
<dbReference type="Gene3D" id="3.30.160.60">
    <property type="entry name" value="Classic Zinc Finger"/>
    <property type="match status" value="8"/>
</dbReference>
<dbReference type="FunFam" id="3.30.160.60:FF:000446">
    <property type="entry name" value="Zinc finger protein"/>
    <property type="match status" value="1"/>
</dbReference>
<feature type="compositionally biased region" description="Polar residues" evidence="11">
    <location>
        <begin position="91"/>
        <end position="101"/>
    </location>
</feature>
<reference evidence="13" key="3">
    <citation type="submission" date="2025-09" db="UniProtKB">
        <authorList>
            <consortium name="Ensembl"/>
        </authorList>
    </citation>
    <scope>IDENTIFICATION</scope>
</reference>
<dbReference type="FunFam" id="3.30.160.60:FF:001443">
    <property type="entry name" value="Zinc finger protein 668"/>
    <property type="match status" value="1"/>
</dbReference>
<keyword evidence="4 9" id="KW-0863">Zinc-finger</keyword>
<feature type="domain" description="C2H2-type" evidence="12">
    <location>
        <begin position="483"/>
        <end position="510"/>
    </location>
</feature>
<keyword evidence="7" id="KW-0804">Transcription</keyword>
<dbReference type="GO" id="GO:0008270">
    <property type="term" value="F:zinc ion binding"/>
    <property type="evidence" value="ECO:0007669"/>
    <property type="project" value="UniProtKB-KW"/>
</dbReference>
<keyword evidence="8" id="KW-0539">Nucleus</keyword>
<reference evidence="13 14" key="1">
    <citation type="submission" date="2018-03" db="EMBL/GenBank/DDBJ databases">
        <title>Finding Nemo's genes: A chromosome-scale reference assembly of the genome of the orange clownfish Amphiprion percula.</title>
        <authorList>
            <person name="Lehmann R."/>
        </authorList>
    </citation>
    <scope>NUCLEOTIDE SEQUENCE</scope>
</reference>
<dbReference type="FunFam" id="3.30.160.60:FF:002343">
    <property type="entry name" value="Zinc finger protein 33A"/>
    <property type="match status" value="2"/>
</dbReference>
<dbReference type="AlphaFoldDB" id="A0A3P8TJQ2"/>
<dbReference type="FunFam" id="3.30.160.60:FF:000303">
    <property type="entry name" value="Zinc finger protein 41"/>
    <property type="match status" value="1"/>
</dbReference>
<sequence>MDGGLTKAAALRRVVTDRLSAASRDILAALDRILAEYEAEASGFRREIDRQKRQLELLQPQVALSAAGVKRSRSFISAEEEEAEDEESSENLTGPSRSLPSRCQYDRKKPSRPQIREQQNHIDFRICVLDDSNTGVLSKNALKKCPILDLKCPRGLQEADFLDLLRSASAQLDKPFDILMSDQRRRLQPMRVKTLTAEEILSDVGCIGRKTPMLYVRLKSQDEVILPLQTPNSSLVTSTCEEPNQQTSSPIQEVEGSTLSTVSHQRDVETEEAAEEEPTPAEGKAEGSDDDEKDEERGEESDDIWKPDKSDEKVKKTKLRSKKCKVKRCGAAAFCCRVCGALHQSEVSLVKHAWTHEDDLVCGACGEHSESEDALKDHLQSCHRTEACHICGESFLSAFSLNEHVAAHSGEKLHECSICHRTFALKATLEHHEKLHQAGKQLKTNLRTHGNRKSHLCGVCGKSLSDYRSLSRHKMTHSGERPHSCQICGRCFKLPGTLRQHEKIHTNRERSYLCDVCCKMFLTAKQLQIHMRTHTNEKPYHCGECGRGFTTKGPLTVHMRVHTGEAPYRCPVCGWSFKRKTNLDNHVAIHSGVKPFVCGICGKACARKTYLTVHMRTHNGERPYKCTICEKAFTQSHCLKTHMKSHQAEENAT</sequence>